<evidence type="ECO:0000259" key="7">
    <source>
        <dbReference type="PROSITE" id="PS50045"/>
    </source>
</evidence>
<reference evidence="9" key="1">
    <citation type="submission" date="2022-03" db="EMBL/GenBank/DDBJ databases">
        <title>Genomic Encyclopedia of Type Strains, Phase III (KMG-III): the genomes of soil and plant-associated and newly described type strains.</title>
        <authorList>
            <person name="Whitman W."/>
        </authorList>
    </citation>
    <scope>NUCLEOTIDE SEQUENCE</scope>
    <source>
        <strain evidence="9">ANL 6-2</strain>
    </source>
</reference>
<dbReference type="SUPFAM" id="SSF46689">
    <property type="entry name" value="Homeodomain-like"/>
    <property type="match status" value="1"/>
</dbReference>
<dbReference type="SUPFAM" id="SSF52540">
    <property type="entry name" value="P-loop containing nucleoside triphosphate hydrolases"/>
    <property type="match status" value="1"/>
</dbReference>
<dbReference type="RefSeq" id="WP_253474361.1">
    <property type="nucleotide sequence ID" value="NZ_JALJXV010000002.1"/>
</dbReference>
<feature type="domain" description="Sigma-54 factor interaction" evidence="7">
    <location>
        <begin position="167"/>
        <end position="395"/>
    </location>
</feature>
<name>A0AAE3KAJ8_9GAMM</name>
<feature type="modified residue" description="4-aspartylphosphate" evidence="6">
    <location>
        <position position="73"/>
    </location>
</feature>
<dbReference type="GO" id="GO:0006355">
    <property type="term" value="P:regulation of DNA-templated transcription"/>
    <property type="evidence" value="ECO:0007669"/>
    <property type="project" value="InterPro"/>
</dbReference>
<dbReference type="Gene3D" id="3.40.50.300">
    <property type="entry name" value="P-loop containing nucleotide triphosphate hydrolases"/>
    <property type="match status" value="1"/>
</dbReference>
<accession>A0AAE3KAJ8</accession>
<dbReference type="InterPro" id="IPR025944">
    <property type="entry name" value="Sigma_54_int_dom_CS"/>
</dbReference>
<dbReference type="Pfam" id="PF25601">
    <property type="entry name" value="AAA_lid_14"/>
    <property type="match status" value="1"/>
</dbReference>
<dbReference type="GO" id="GO:0005524">
    <property type="term" value="F:ATP binding"/>
    <property type="evidence" value="ECO:0007669"/>
    <property type="project" value="UniProtKB-KW"/>
</dbReference>
<dbReference type="PANTHER" id="PTHR32071:SF91">
    <property type="entry name" value="TUNGSTATE-RESPONSIVE TWO COMPONENT SIGMA54-DEPENDENT SIGNAL TRANSDUCTION SYSTEM RESPONSE REGULATOR FIS FAMILY"/>
    <property type="match status" value="1"/>
</dbReference>
<dbReference type="Proteomes" id="UP001205843">
    <property type="component" value="Unassembled WGS sequence"/>
</dbReference>
<evidence type="ECO:0000256" key="3">
    <source>
        <dbReference type="ARBA" id="ARBA00023015"/>
    </source>
</evidence>
<dbReference type="InterPro" id="IPR002197">
    <property type="entry name" value="HTH_Fis"/>
</dbReference>
<keyword evidence="4" id="KW-0238">DNA-binding</keyword>
<dbReference type="Gene3D" id="1.10.10.60">
    <property type="entry name" value="Homeodomain-like"/>
    <property type="match status" value="1"/>
</dbReference>
<evidence type="ECO:0000256" key="6">
    <source>
        <dbReference type="PROSITE-ProRule" id="PRU00169"/>
    </source>
</evidence>
<dbReference type="InterPro" id="IPR027417">
    <property type="entry name" value="P-loop_NTPase"/>
</dbReference>
<dbReference type="Gene3D" id="1.10.8.60">
    <property type="match status" value="1"/>
</dbReference>
<gene>
    <name evidence="9" type="ORF">J2T57_000723</name>
</gene>
<dbReference type="InterPro" id="IPR058031">
    <property type="entry name" value="AAA_lid_NorR"/>
</dbReference>
<proteinExistence type="predicted"/>
<dbReference type="Pfam" id="PF00072">
    <property type="entry name" value="Response_reg"/>
    <property type="match status" value="1"/>
</dbReference>
<dbReference type="InterPro" id="IPR001789">
    <property type="entry name" value="Sig_transdc_resp-reg_receiver"/>
</dbReference>
<dbReference type="InterPro" id="IPR002078">
    <property type="entry name" value="Sigma_54_int"/>
</dbReference>
<evidence type="ECO:0000256" key="4">
    <source>
        <dbReference type="ARBA" id="ARBA00023125"/>
    </source>
</evidence>
<evidence type="ECO:0000256" key="2">
    <source>
        <dbReference type="ARBA" id="ARBA00022840"/>
    </source>
</evidence>
<dbReference type="PRINTS" id="PR01590">
    <property type="entry name" value="HTHFIS"/>
</dbReference>
<keyword evidence="2" id="KW-0067">ATP-binding</keyword>
<protein>
    <submittedName>
        <fullName evidence="9">Two-component system NtrC family response regulator</fullName>
    </submittedName>
</protein>
<evidence type="ECO:0000256" key="5">
    <source>
        <dbReference type="ARBA" id="ARBA00023163"/>
    </source>
</evidence>
<dbReference type="FunFam" id="3.40.50.300:FF:000006">
    <property type="entry name" value="DNA-binding transcriptional regulator NtrC"/>
    <property type="match status" value="1"/>
</dbReference>
<dbReference type="InterPro" id="IPR025943">
    <property type="entry name" value="Sigma_54_int_dom_ATP-bd_2"/>
</dbReference>
<evidence type="ECO:0000313" key="10">
    <source>
        <dbReference type="Proteomes" id="UP001205843"/>
    </source>
</evidence>
<dbReference type="PROSITE" id="PS50110">
    <property type="entry name" value="RESPONSE_REGULATORY"/>
    <property type="match status" value="1"/>
</dbReference>
<evidence type="ECO:0000259" key="8">
    <source>
        <dbReference type="PROSITE" id="PS50110"/>
    </source>
</evidence>
<dbReference type="Gene3D" id="3.40.50.2300">
    <property type="match status" value="1"/>
</dbReference>
<dbReference type="GO" id="GO:0043565">
    <property type="term" value="F:sequence-specific DNA binding"/>
    <property type="evidence" value="ECO:0007669"/>
    <property type="project" value="InterPro"/>
</dbReference>
<dbReference type="SMART" id="SM00382">
    <property type="entry name" value="AAA"/>
    <property type="match status" value="1"/>
</dbReference>
<dbReference type="SMART" id="SM00448">
    <property type="entry name" value="REC"/>
    <property type="match status" value="1"/>
</dbReference>
<organism evidence="9 10">
    <name type="scientific">Natronocella acetinitrilica</name>
    <dbReference type="NCBI Taxonomy" id="414046"/>
    <lineage>
        <taxon>Bacteria</taxon>
        <taxon>Pseudomonadati</taxon>
        <taxon>Pseudomonadota</taxon>
        <taxon>Gammaproteobacteria</taxon>
        <taxon>Chromatiales</taxon>
        <taxon>Ectothiorhodospiraceae</taxon>
        <taxon>Natronocella</taxon>
    </lineage>
</organism>
<keyword evidence="1" id="KW-0547">Nucleotide-binding</keyword>
<dbReference type="CDD" id="cd00156">
    <property type="entry name" value="REC"/>
    <property type="match status" value="1"/>
</dbReference>
<dbReference type="InterPro" id="IPR025662">
    <property type="entry name" value="Sigma_54_int_dom_ATP-bd_1"/>
</dbReference>
<keyword evidence="10" id="KW-1185">Reference proteome</keyword>
<dbReference type="Pfam" id="PF00158">
    <property type="entry name" value="Sigma54_activat"/>
    <property type="match status" value="1"/>
</dbReference>
<keyword evidence="5" id="KW-0804">Transcription</keyword>
<keyword evidence="6" id="KW-0597">Phosphoprotein</keyword>
<dbReference type="InterPro" id="IPR011006">
    <property type="entry name" value="CheY-like_superfamily"/>
</dbReference>
<evidence type="ECO:0000256" key="1">
    <source>
        <dbReference type="ARBA" id="ARBA00022741"/>
    </source>
</evidence>
<comment type="caution">
    <text evidence="9">The sequence shown here is derived from an EMBL/GenBank/DDBJ whole genome shotgun (WGS) entry which is preliminary data.</text>
</comment>
<dbReference type="InterPro" id="IPR003593">
    <property type="entry name" value="AAA+_ATPase"/>
</dbReference>
<feature type="domain" description="Response regulatory" evidence="8">
    <location>
        <begin position="24"/>
        <end position="138"/>
    </location>
</feature>
<dbReference type="AlphaFoldDB" id="A0AAE3KAJ8"/>
<dbReference type="PROSITE" id="PS00676">
    <property type="entry name" value="SIGMA54_INTERACT_2"/>
    <property type="match status" value="1"/>
</dbReference>
<dbReference type="EMBL" id="JALJXV010000002">
    <property type="protein sequence ID" value="MCP1673624.1"/>
    <property type="molecule type" value="Genomic_DNA"/>
</dbReference>
<dbReference type="PANTHER" id="PTHR32071">
    <property type="entry name" value="TRANSCRIPTIONAL REGULATORY PROTEIN"/>
    <property type="match status" value="1"/>
</dbReference>
<dbReference type="InterPro" id="IPR009057">
    <property type="entry name" value="Homeodomain-like_sf"/>
</dbReference>
<dbReference type="PROSITE" id="PS50045">
    <property type="entry name" value="SIGMA54_INTERACT_4"/>
    <property type="match status" value="1"/>
</dbReference>
<evidence type="ECO:0000313" key="9">
    <source>
        <dbReference type="EMBL" id="MCP1673624.1"/>
    </source>
</evidence>
<dbReference type="CDD" id="cd00009">
    <property type="entry name" value="AAA"/>
    <property type="match status" value="1"/>
</dbReference>
<keyword evidence="3" id="KW-0805">Transcription regulation</keyword>
<dbReference type="PROSITE" id="PS00675">
    <property type="entry name" value="SIGMA54_INTERACT_1"/>
    <property type="match status" value="1"/>
</dbReference>
<dbReference type="SUPFAM" id="SSF52172">
    <property type="entry name" value="CheY-like"/>
    <property type="match status" value="1"/>
</dbReference>
<dbReference type="Pfam" id="PF02954">
    <property type="entry name" value="HTH_8"/>
    <property type="match status" value="1"/>
</dbReference>
<dbReference type="PROSITE" id="PS00688">
    <property type="entry name" value="SIGMA54_INTERACT_3"/>
    <property type="match status" value="1"/>
</dbReference>
<sequence>MNESIRLPLADFTGRGRAAPAPSAALVVEDDPSIREFMRFALSKYCSFVEVAETLVDAEELLARYRFDLLIVDIRLGSASGLDWMLERRRDGDGTPVILMSGFTDDAVIAHAATLSGAELLAKPFSVDQLVQAVERLLIGGADPAEAVPVEIAERSVAPNAIGLDGIIGHSDAMRSLLALIRRVAGRSTTVLLEGESGTGKEVIARCLHHFSGRPGPFVPVNCGSIAAELLESELFGHAKGAFTGAAQAREGLFSYADGGTLLLDEIAEMPLHLQAKLLRVLEERAIRPVGTEREIPVDVRIVAATNRSMAEEVTAGNFREDLYYRLNVLALKLPPLRERVSDIPHLIRLFSNHLSRELALPPLRLSDDEIRQLQTYAWPGNVRELKNLIERSMLLGQSPLQCLEQASFVAPVTVGDSNSDNGYPLTMTLEDVEKNHILKVLRDCSGNKSEAARRLGVSRKTLERKVKAWNASTG</sequence>
<dbReference type="GO" id="GO:0000160">
    <property type="term" value="P:phosphorelay signal transduction system"/>
    <property type="evidence" value="ECO:0007669"/>
    <property type="project" value="InterPro"/>
</dbReference>